<dbReference type="AlphaFoldDB" id="G7Y4R5"/>
<protein>
    <submittedName>
        <fullName evidence="1">Uncharacterized protein</fullName>
    </submittedName>
</protein>
<organism evidence="1 2">
    <name type="scientific">Clonorchis sinensis</name>
    <name type="common">Chinese liver fluke</name>
    <dbReference type="NCBI Taxonomy" id="79923"/>
    <lineage>
        <taxon>Eukaryota</taxon>
        <taxon>Metazoa</taxon>
        <taxon>Spiralia</taxon>
        <taxon>Lophotrochozoa</taxon>
        <taxon>Platyhelminthes</taxon>
        <taxon>Trematoda</taxon>
        <taxon>Digenea</taxon>
        <taxon>Opisthorchiida</taxon>
        <taxon>Opisthorchiata</taxon>
        <taxon>Opisthorchiidae</taxon>
        <taxon>Clonorchis</taxon>
    </lineage>
</organism>
<name>G7Y4R5_CLOSI</name>
<keyword evidence="2" id="KW-1185">Reference proteome</keyword>
<reference evidence="1" key="1">
    <citation type="journal article" date="2011" name="Genome Biol.">
        <title>The draft genome of the carcinogenic human liver fluke Clonorchis sinensis.</title>
        <authorList>
            <person name="Wang X."/>
            <person name="Chen W."/>
            <person name="Huang Y."/>
            <person name="Sun J."/>
            <person name="Men J."/>
            <person name="Liu H."/>
            <person name="Luo F."/>
            <person name="Guo L."/>
            <person name="Lv X."/>
            <person name="Deng C."/>
            <person name="Zhou C."/>
            <person name="Fan Y."/>
            <person name="Li X."/>
            <person name="Huang L."/>
            <person name="Hu Y."/>
            <person name="Liang C."/>
            <person name="Hu X."/>
            <person name="Xu J."/>
            <person name="Yu X."/>
        </authorList>
    </citation>
    <scope>NUCLEOTIDE SEQUENCE [LARGE SCALE GENOMIC DNA]</scope>
    <source>
        <strain evidence="1">Henan</strain>
    </source>
</reference>
<proteinExistence type="predicted"/>
<evidence type="ECO:0000313" key="1">
    <source>
        <dbReference type="EMBL" id="GAA47938.1"/>
    </source>
</evidence>
<sequence length="134" mass="15121">MHTKANVKQLVTRDSTRIPLYCSHSGAEKPIPRKIGQKFAKLPVRHQTEILLVESLDPTANHDPVLAECRLPVAHPEGAVLFRSSRQFTLALIVTRMVNAVYEYFKSSSSVRFHYDAYYPWSINSVNSSPISVP</sequence>
<gene>
    <name evidence="1" type="ORF">CLF_100987</name>
</gene>
<accession>G7Y4R5</accession>
<evidence type="ECO:0000313" key="2">
    <source>
        <dbReference type="Proteomes" id="UP000008909"/>
    </source>
</evidence>
<dbReference type="EMBL" id="DF142861">
    <property type="protein sequence ID" value="GAA47938.1"/>
    <property type="molecule type" value="Genomic_DNA"/>
</dbReference>
<dbReference type="Proteomes" id="UP000008909">
    <property type="component" value="Unassembled WGS sequence"/>
</dbReference>
<reference key="2">
    <citation type="submission" date="2011-10" db="EMBL/GenBank/DDBJ databases">
        <title>The genome and transcriptome sequence of Clonorchis sinensis provide insights into the carcinogenic liver fluke.</title>
        <authorList>
            <person name="Wang X."/>
            <person name="Huang Y."/>
            <person name="Chen W."/>
            <person name="Liu H."/>
            <person name="Guo L."/>
            <person name="Chen Y."/>
            <person name="Luo F."/>
            <person name="Zhou W."/>
            <person name="Sun J."/>
            <person name="Mao Q."/>
            <person name="Liang P."/>
            <person name="Zhou C."/>
            <person name="Tian Y."/>
            <person name="Men J."/>
            <person name="Lv X."/>
            <person name="Huang L."/>
            <person name="Zhou J."/>
            <person name="Hu Y."/>
            <person name="Li R."/>
            <person name="Zhang F."/>
            <person name="Lei H."/>
            <person name="Li X."/>
            <person name="Hu X."/>
            <person name="Liang C."/>
            <person name="Xu J."/>
            <person name="Wu Z."/>
            <person name="Yu X."/>
        </authorList>
    </citation>
    <scope>NUCLEOTIDE SEQUENCE</scope>
    <source>
        <strain>Henan</strain>
    </source>
</reference>